<evidence type="ECO:0000256" key="4">
    <source>
        <dbReference type="ARBA" id="ARBA00023155"/>
    </source>
</evidence>
<evidence type="ECO:0000313" key="12">
    <source>
        <dbReference type="Proteomes" id="UP001347796"/>
    </source>
</evidence>
<dbReference type="EMBL" id="JAZGQO010000007">
    <property type="protein sequence ID" value="KAK6182427.1"/>
    <property type="molecule type" value="Genomic_DNA"/>
</dbReference>
<dbReference type="PRINTS" id="PR00024">
    <property type="entry name" value="HOMEOBOX"/>
</dbReference>
<dbReference type="SMART" id="SM00389">
    <property type="entry name" value="HOX"/>
    <property type="match status" value="1"/>
</dbReference>
<evidence type="ECO:0000256" key="1">
    <source>
        <dbReference type="ARBA" id="ARBA00004123"/>
    </source>
</evidence>
<dbReference type="GO" id="GO:0000981">
    <property type="term" value="F:DNA-binding transcription factor activity, RNA polymerase II-specific"/>
    <property type="evidence" value="ECO:0007669"/>
    <property type="project" value="InterPro"/>
</dbReference>
<dbReference type="InterPro" id="IPR009057">
    <property type="entry name" value="Homeodomain-like_sf"/>
</dbReference>
<comment type="caution">
    <text evidence="11">The sequence shown here is derived from an EMBL/GenBank/DDBJ whole genome shotgun (WGS) entry which is preliminary data.</text>
</comment>
<gene>
    <name evidence="11" type="ORF">SNE40_010124</name>
</gene>
<dbReference type="PROSITE" id="PS00027">
    <property type="entry name" value="HOMEOBOX_1"/>
    <property type="match status" value="1"/>
</dbReference>
<name>A0AAN8PR94_PATCE</name>
<evidence type="ECO:0000313" key="11">
    <source>
        <dbReference type="EMBL" id="KAK6182427.1"/>
    </source>
</evidence>
<dbReference type="Pfam" id="PF00046">
    <property type="entry name" value="Homeodomain"/>
    <property type="match status" value="1"/>
</dbReference>
<reference evidence="11 12" key="1">
    <citation type="submission" date="2024-01" db="EMBL/GenBank/DDBJ databases">
        <title>The genome of the rayed Mediterranean limpet Patella caerulea (Linnaeus, 1758).</title>
        <authorList>
            <person name="Anh-Thu Weber A."/>
            <person name="Halstead-Nussloch G."/>
        </authorList>
    </citation>
    <scope>NUCLEOTIDE SEQUENCE [LARGE SCALE GENOMIC DNA]</scope>
    <source>
        <strain evidence="11">AATW-2023a</strain>
        <tissue evidence="11">Whole specimen</tissue>
    </source>
</reference>
<protein>
    <recommendedName>
        <fullName evidence="10">Homeobox domain-containing protein</fullName>
    </recommendedName>
</protein>
<dbReference type="PANTHER" id="PTHR46294">
    <property type="entry name" value="SEGMENTATION PROTEIN EVEN-SKIPPED"/>
    <property type="match status" value="1"/>
</dbReference>
<accession>A0AAN8PR94</accession>
<dbReference type="AlphaFoldDB" id="A0AAN8PR94"/>
<proteinExistence type="inferred from homology"/>
<feature type="compositionally biased region" description="Basic and acidic residues" evidence="9">
    <location>
        <begin position="51"/>
        <end position="61"/>
    </location>
</feature>
<keyword evidence="12" id="KW-1185">Reference proteome</keyword>
<comment type="similarity">
    <text evidence="6">Belongs to the even-skipped homeobox family.</text>
</comment>
<evidence type="ECO:0000256" key="2">
    <source>
        <dbReference type="ARBA" id="ARBA00022473"/>
    </source>
</evidence>
<keyword evidence="4 7" id="KW-0371">Homeobox</keyword>
<feature type="compositionally biased region" description="Basic and acidic residues" evidence="9">
    <location>
        <begin position="7"/>
        <end position="25"/>
    </location>
</feature>
<dbReference type="GO" id="GO:0005634">
    <property type="term" value="C:nucleus"/>
    <property type="evidence" value="ECO:0007669"/>
    <property type="project" value="UniProtKB-SubCell"/>
</dbReference>
<feature type="DNA-binding region" description="Homeobox" evidence="7">
    <location>
        <begin position="88"/>
        <end position="147"/>
    </location>
</feature>
<evidence type="ECO:0000256" key="6">
    <source>
        <dbReference type="ARBA" id="ARBA00038449"/>
    </source>
</evidence>
<dbReference type="InterPro" id="IPR017970">
    <property type="entry name" value="Homeobox_CS"/>
</dbReference>
<feature type="region of interest" description="Disordered" evidence="9">
    <location>
        <begin position="1"/>
        <end position="86"/>
    </location>
</feature>
<evidence type="ECO:0000259" key="10">
    <source>
        <dbReference type="PROSITE" id="PS50071"/>
    </source>
</evidence>
<evidence type="ECO:0000256" key="8">
    <source>
        <dbReference type="RuleBase" id="RU000682"/>
    </source>
</evidence>
<organism evidence="11 12">
    <name type="scientific">Patella caerulea</name>
    <name type="common">Rayed Mediterranean limpet</name>
    <dbReference type="NCBI Taxonomy" id="87958"/>
    <lineage>
        <taxon>Eukaryota</taxon>
        <taxon>Metazoa</taxon>
        <taxon>Spiralia</taxon>
        <taxon>Lophotrochozoa</taxon>
        <taxon>Mollusca</taxon>
        <taxon>Gastropoda</taxon>
        <taxon>Patellogastropoda</taxon>
        <taxon>Patelloidea</taxon>
        <taxon>Patellidae</taxon>
        <taxon>Patella</taxon>
    </lineage>
</organism>
<dbReference type="PANTHER" id="PTHR46294:SF4">
    <property type="entry name" value="SEGMENTATION PROTEIN EVEN-SKIPPED"/>
    <property type="match status" value="1"/>
</dbReference>
<evidence type="ECO:0000256" key="9">
    <source>
        <dbReference type="SAM" id="MobiDB-lite"/>
    </source>
</evidence>
<dbReference type="InterPro" id="IPR020479">
    <property type="entry name" value="HD_metazoa"/>
</dbReference>
<dbReference type="InterPro" id="IPR052002">
    <property type="entry name" value="Even-skipped_HD"/>
</dbReference>
<dbReference type="InterPro" id="IPR001356">
    <property type="entry name" value="HD"/>
</dbReference>
<evidence type="ECO:0000256" key="5">
    <source>
        <dbReference type="ARBA" id="ARBA00023242"/>
    </source>
</evidence>
<feature type="domain" description="Homeobox" evidence="10">
    <location>
        <begin position="86"/>
        <end position="146"/>
    </location>
</feature>
<keyword evidence="3 7" id="KW-0238">DNA-binding</keyword>
<comment type="subcellular location">
    <subcellularLocation>
        <location evidence="1 7 8">Nucleus</location>
    </subcellularLocation>
</comment>
<dbReference type="SUPFAM" id="SSF46689">
    <property type="entry name" value="Homeodomain-like"/>
    <property type="match status" value="1"/>
</dbReference>
<feature type="compositionally biased region" description="Polar residues" evidence="9">
    <location>
        <begin position="250"/>
        <end position="274"/>
    </location>
</feature>
<keyword evidence="5 7" id="KW-0539">Nucleus</keyword>
<dbReference type="Proteomes" id="UP001347796">
    <property type="component" value="Unassembled WGS sequence"/>
</dbReference>
<sequence>MTDTYIDVERLPVDENDKQLHHDVQSRSPNYNHRPFNDSVESDLTSGSEDDERRREEEMRHGLSRSSTPEHHLKSMQNKDSPLDDKEIRRYRTAFSREQLGRLEKEFLKENYVSRPKRCELAASLNLSESTIKVWFQNRRMKDKRQRMAMAWPYGIADPHLYAYLAAAAASYPYAMTSPTPYNYYSGVGMPRSPNSMTPMGLPGGMRPTLESMNNLANSYLRPPSLPIPHPIHPQPTMGCNTRSPLEPSSVLNHTSPATTPSESCAPTSFSTVPTPLPTPITKNSSSIAPNGLFRPFQSEVERT</sequence>
<keyword evidence="2" id="KW-0217">Developmental protein</keyword>
<evidence type="ECO:0000256" key="7">
    <source>
        <dbReference type="PROSITE-ProRule" id="PRU00108"/>
    </source>
</evidence>
<dbReference type="CDD" id="cd00086">
    <property type="entry name" value="homeodomain"/>
    <property type="match status" value="1"/>
</dbReference>
<evidence type="ECO:0000256" key="3">
    <source>
        <dbReference type="ARBA" id="ARBA00023125"/>
    </source>
</evidence>
<dbReference type="GO" id="GO:0000978">
    <property type="term" value="F:RNA polymerase II cis-regulatory region sequence-specific DNA binding"/>
    <property type="evidence" value="ECO:0007669"/>
    <property type="project" value="TreeGrafter"/>
</dbReference>
<dbReference type="PROSITE" id="PS50071">
    <property type="entry name" value="HOMEOBOX_2"/>
    <property type="match status" value="1"/>
</dbReference>
<dbReference type="Gene3D" id="1.10.10.60">
    <property type="entry name" value="Homeodomain-like"/>
    <property type="match status" value="1"/>
</dbReference>
<feature type="region of interest" description="Disordered" evidence="9">
    <location>
        <begin position="246"/>
        <end position="304"/>
    </location>
</feature>